<feature type="transmembrane region" description="Helical" evidence="1">
    <location>
        <begin position="71"/>
        <end position="93"/>
    </location>
</feature>
<keyword evidence="7" id="KW-1185">Reference proteome</keyword>
<dbReference type="PANTHER" id="PTHR14859:SF1">
    <property type="entry name" value="PGAP2-INTERACTING PROTEIN"/>
    <property type="match status" value="1"/>
</dbReference>
<feature type="transmembrane region" description="Helical" evidence="1">
    <location>
        <begin position="880"/>
        <end position="900"/>
    </location>
</feature>
<dbReference type="GO" id="GO:0005783">
    <property type="term" value="C:endoplasmic reticulum"/>
    <property type="evidence" value="ECO:0007669"/>
    <property type="project" value="TreeGrafter"/>
</dbReference>
<evidence type="ECO:0000313" key="6">
    <source>
        <dbReference type="EMBL" id="CAH7687146.1"/>
    </source>
</evidence>
<dbReference type="InterPro" id="IPR053911">
    <property type="entry name" value="PGAP2IP_TM_2nd"/>
</dbReference>
<gene>
    <name evidence="6" type="ORF">PPACK8108_LOCUS21887</name>
</gene>
<dbReference type="Pfam" id="PF23022">
    <property type="entry name" value="6TM_1st_PGAP2IP"/>
    <property type="match status" value="1"/>
</dbReference>
<evidence type="ECO:0000259" key="4">
    <source>
        <dbReference type="Pfam" id="PF23022"/>
    </source>
</evidence>
<evidence type="ECO:0000259" key="5">
    <source>
        <dbReference type="Pfam" id="PF23226"/>
    </source>
</evidence>
<dbReference type="InterPro" id="IPR053912">
    <property type="entry name" value="PGAP2IP_TM_1nd"/>
</dbReference>
<proteinExistence type="predicted"/>
<feature type="transmembrane region" description="Helical" evidence="1">
    <location>
        <begin position="105"/>
        <end position="125"/>
    </location>
</feature>
<evidence type="ECO:0000313" key="7">
    <source>
        <dbReference type="Proteomes" id="UP001153365"/>
    </source>
</evidence>
<keyword evidence="1" id="KW-0472">Membrane</keyword>
<dbReference type="Pfam" id="PF23226">
    <property type="entry name" value="Exo_endo_phos_PGAP2IP"/>
    <property type="match status" value="1"/>
</dbReference>
<dbReference type="GO" id="GO:0031505">
    <property type="term" value="P:fungal-type cell wall organization"/>
    <property type="evidence" value="ECO:0007669"/>
    <property type="project" value="TreeGrafter"/>
</dbReference>
<dbReference type="InterPro" id="IPR057315">
    <property type="entry name" value="Exo_endo_phos_PGAP2IP_C"/>
</dbReference>
<keyword evidence="1" id="KW-0812">Transmembrane</keyword>
<reference evidence="6" key="1">
    <citation type="submission" date="2022-06" db="EMBL/GenBank/DDBJ databases">
        <authorList>
            <consortium name="SYNGENTA / RWTH Aachen University"/>
        </authorList>
    </citation>
    <scope>NUCLEOTIDE SEQUENCE</scope>
</reference>
<dbReference type="InterPro" id="IPR051916">
    <property type="entry name" value="GPI-anchor_lipid_remodeler"/>
</dbReference>
<feature type="transmembrane region" description="Helical" evidence="1">
    <location>
        <begin position="12"/>
        <end position="39"/>
    </location>
</feature>
<dbReference type="EMBL" id="CALTRL010005836">
    <property type="protein sequence ID" value="CAH7687146.1"/>
    <property type="molecule type" value="Genomic_DNA"/>
</dbReference>
<dbReference type="AlphaFoldDB" id="A0AAV0BL39"/>
<feature type="domain" description="CWH43-like N-terminal" evidence="2">
    <location>
        <begin position="12"/>
        <end position="200"/>
    </location>
</feature>
<feature type="domain" description="PGAP2IP first transmembrane" evidence="4">
    <location>
        <begin position="275"/>
        <end position="434"/>
    </location>
</feature>
<organism evidence="6 7">
    <name type="scientific">Phakopsora pachyrhizi</name>
    <name type="common">Asian soybean rust disease fungus</name>
    <dbReference type="NCBI Taxonomy" id="170000"/>
    <lineage>
        <taxon>Eukaryota</taxon>
        <taxon>Fungi</taxon>
        <taxon>Dikarya</taxon>
        <taxon>Basidiomycota</taxon>
        <taxon>Pucciniomycotina</taxon>
        <taxon>Pucciniomycetes</taxon>
        <taxon>Pucciniales</taxon>
        <taxon>Phakopsoraceae</taxon>
        <taxon>Phakopsora</taxon>
    </lineage>
</organism>
<feature type="transmembrane region" description="Helical" evidence="1">
    <location>
        <begin position="621"/>
        <end position="638"/>
    </location>
</feature>
<dbReference type="Proteomes" id="UP001153365">
    <property type="component" value="Unassembled WGS sequence"/>
</dbReference>
<accession>A0AAV0BL39</accession>
<evidence type="ECO:0000259" key="3">
    <source>
        <dbReference type="Pfam" id="PF23021"/>
    </source>
</evidence>
<dbReference type="Pfam" id="PF10277">
    <property type="entry name" value="Frag1"/>
    <property type="match status" value="1"/>
</dbReference>
<sequence length="988" mass="111688">MGGTKNLRQANASWVSYIHTGFALAAFGSAMVLGISLHYQKIVKNEWYGYPQEWFPSVSATIGDYYPERPIFQILIALTSGPRVFLVFMSYVFQTHFSPRSSFSSLLVAICGLLRTISCGGWVYITSSDNHDVHDFMMISYLLLTIPWQLGNILLTPSTVQLAGNKCRKRFSRLFFISIFPLVYFYIQHKVKRVPGVYDVLYDACTVCDFSNFEFQVIAVPGDLTSMKRGLTGTKDRLSAGNTPKKTPRIVSENSLVGPSFAEVADFLAEVYFGFIFWTTLTALGPTIFYFSVWSMGLDGQEVLLFATLSPFLICLPLFRQLILRTLPLLRFLTLLSIGSYMVDRGLFYDDPVLRLQLTAASLAICTILHVVQMFDSTNYKDLKRQIVAFELGLILSVAIKYANYSLNPMWPIMRLNNGGWNRLGLIIGIWASFRLRRTQELKSKVSSIDSDSSTLYDLKVSWWRAVLGFGGAIFATHTLFTDSGTVIAWVWDGYPITGPIAAKHGYMIIIAMCIGLFLSNSNSNVVRGPQWFSMGAVSAFGLMNYHGWLGFSSGCVFCIFILSLLPRFIEDLIKSSKPYGWSAVGLGFGLSYLIYDVMELVHTFTVAYAFVPGGNIFRERTGTVLVVTILLIGLGLLQPNSASQTYKWKESRKLIELRVMCNFLMASIIYFSIYVMYIRTAPKEVKPYHPEYNSFKAGIWTVHFGVDSGMWESQRRMRDIIRELELDVVGLLETDLQRIVMGNRDITQFIAEDLGMYVDLGPGPNKHTWGAALLSKFPIINSTHHLLPSPHGELAPAIHATLDIWGTPVDFIVSHNGQEEDPLDRELQSIKLAQIMREAYPKPFVFLGYVVTKPHAPRPSPYRILIEDGKMLDIERSDYDRWCAFFLIYIFICIMFCRLKHKPTKFCCRSTPAVTDTELQVGMFQLPPSWIKVDPDKDPAEYTRIPPKLVDPSIQFSAKVGSPNGFKGHKYHVLREQFGVDVLYYGL</sequence>
<dbReference type="SUPFAM" id="SSF56219">
    <property type="entry name" value="DNase I-like"/>
    <property type="match status" value="1"/>
</dbReference>
<feature type="transmembrane region" description="Helical" evidence="1">
    <location>
        <begin position="579"/>
        <end position="596"/>
    </location>
</feature>
<comment type="caution">
    <text evidence="6">The sequence shown here is derived from an EMBL/GenBank/DDBJ whole genome shotgun (WGS) entry which is preliminary data.</text>
</comment>
<feature type="domain" description="PGAP2IP second transmembrane" evidence="3">
    <location>
        <begin position="461"/>
        <end position="644"/>
    </location>
</feature>
<dbReference type="PANTHER" id="PTHR14859">
    <property type="entry name" value="CALCOFLUOR WHITE HYPERSENSITIVE PROTEIN PRECURSOR"/>
    <property type="match status" value="1"/>
</dbReference>
<feature type="transmembrane region" description="Helical" evidence="1">
    <location>
        <begin position="658"/>
        <end position="678"/>
    </location>
</feature>
<protein>
    <submittedName>
        <fullName evidence="6">Frag1/DRAM/Sfk1 family-domain-containing protein</fullName>
    </submittedName>
</protein>
<dbReference type="InterPro" id="IPR019402">
    <property type="entry name" value="CWH43_N"/>
</dbReference>
<feature type="transmembrane region" description="Helical" evidence="1">
    <location>
        <begin position="356"/>
        <end position="375"/>
    </location>
</feature>
<feature type="transmembrane region" description="Helical" evidence="1">
    <location>
        <begin position="419"/>
        <end position="436"/>
    </location>
</feature>
<feature type="transmembrane region" description="Helical" evidence="1">
    <location>
        <begin position="137"/>
        <end position="159"/>
    </location>
</feature>
<feature type="domain" description="PGAP2IP C-terminal nuclease-like" evidence="5">
    <location>
        <begin position="695"/>
        <end position="931"/>
    </location>
</feature>
<feature type="transmembrane region" description="Helical" evidence="1">
    <location>
        <begin position="501"/>
        <end position="519"/>
    </location>
</feature>
<feature type="transmembrane region" description="Helical" evidence="1">
    <location>
        <begin position="463"/>
        <end position="481"/>
    </location>
</feature>
<dbReference type="GO" id="GO:0006506">
    <property type="term" value="P:GPI anchor biosynthetic process"/>
    <property type="evidence" value="ECO:0007669"/>
    <property type="project" value="TreeGrafter"/>
</dbReference>
<dbReference type="GO" id="GO:0016020">
    <property type="term" value="C:membrane"/>
    <property type="evidence" value="ECO:0007669"/>
    <property type="project" value="GOC"/>
</dbReference>
<feature type="transmembrane region" description="Helical" evidence="1">
    <location>
        <begin position="303"/>
        <end position="323"/>
    </location>
</feature>
<feature type="transmembrane region" description="Helical" evidence="1">
    <location>
        <begin position="271"/>
        <end position="291"/>
    </location>
</feature>
<dbReference type="Gene3D" id="3.60.10.10">
    <property type="entry name" value="Endonuclease/exonuclease/phosphatase"/>
    <property type="match status" value="1"/>
</dbReference>
<feature type="transmembrane region" description="Helical" evidence="1">
    <location>
        <begin position="171"/>
        <end position="187"/>
    </location>
</feature>
<feature type="transmembrane region" description="Helical" evidence="1">
    <location>
        <begin position="387"/>
        <end position="407"/>
    </location>
</feature>
<evidence type="ECO:0000256" key="1">
    <source>
        <dbReference type="SAM" id="Phobius"/>
    </source>
</evidence>
<dbReference type="Pfam" id="PF23021">
    <property type="entry name" value="6TM_2nd_PGAP2IP"/>
    <property type="match status" value="1"/>
</dbReference>
<feature type="transmembrane region" description="Helical" evidence="1">
    <location>
        <begin position="549"/>
        <end position="567"/>
    </location>
</feature>
<name>A0AAV0BL39_PHAPC</name>
<dbReference type="FunFam" id="3.60.10.10:FF:000031">
    <property type="entry name" value="Calcofluor white hypersensitive protein"/>
    <property type="match status" value="1"/>
</dbReference>
<dbReference type="InterPro" id="IPR036691">
    <property type="entry name" value="Endo/exonu/phosph_ase_sf"/>
</dbReference>
<keyword evidence="1" id="KW-1133">Transmembrane helix</keyword>
<evidence type="ECO:0000259" key="2">
    <source>
        <dbReference type="Pfam" id="PF10277"/>
    </source>
</evidence>